<feature type="domain" description="MEDS" evidence="3">
    <location>
        <begin position="16"/>
        <end position="158"/>
    </location>
</feature>
<gene>
    <name evidence="4" type="ORF">PSU4_03600</name>
</gene>
<dbReference type="PANTHER" id="PTHR35526">
    <property type="entry name" value="ANTI-SIGMA-F FACTOR RSBW-RELATED"/>
    <property type="match status" value="1"/>
</dbReference>
<reference evidence="4 5" key="1">
    <citation type="submission" date="2019-07" db="EMBL/GenBank/DDBJ databases">
        <title>Whole genome shotgun sequence of Pseudonocardia sulfidoxydans NBRC 16205.</title>
        <authorList>
            <person name="Hosoyama A."/>
            <person name="Uohara A."/>
            <person name="Ohji S."/>
            <person name="Ichikawa N."/>
        </authorList>
    </citation>
    <scope>NUCLEOTIDE SEQUENCE [LARGE SCALE GENOMIC DNA]</scope>
    <source>
        <strain evidence="4 5">NBRC 16205</strain>
    </source>
</reference>
<keyword evidence="1" id="KW-0723">Serine/threonine-protein kinase</keyword>
<keyword evidence="1" id="KW-0808">Transferase</keyword>
<dbReference type="Gene3D" id="3.30.565.10">
    <property type="entry name" value="Histidine kinase-like ATPase, C-terminal domain"/>
    <property type="match status" value="1"/>
</dbReference>
<evidence type="ECO:0000313" key="5">
    <source>
        <dbReference type="Proteomes" id="UP000321685"/>
    </source>
</evidence>
<dbReference type="InterPro" id="IPR025847">
    <property type="entry name" value="MEDS_domain"/>
</dbReference>
<dbReference type="PANTHER" id="PTHR35526:SF3">
    <property type="entry name" value="ANTI-SIGMA-F FACTOR RSBW"/>
    <property type="match status" value="1"/>
</dbReference>
<comment type="caution">
    <text evidence="4">The sequence shown here is derived from an EMBL/GenBank/DDBJ whole genome shotgun (WGS) entry which is preliminary data.</text>
</comment>
<dbReference type="Pfam" id="PF13581">
    <property type="entry name" value="HATPase_c_2"/>
    <property type="match status" value="1"/>
</dbReference>
<organism evidence="4 5">
    <name type="scientific">Pseudonocardia sulfidoxydans NBRC 16205</name>
    <dbReference type="NCBI Taxonomy" id="1223511"/>
    <lineage>
        <taxon>Bacteria</taxon>
        <taxon>Bacillati</taxon>
        <taxon>Actinomycetota</taxon>
        <taxon>Actinomycetes</taxon>
        <taxon>Pseudonocardiales</taxon>
        <taxon>Pseudonocardiaceae</taxon>
        <taxon>Pseudonocardia</taxon>
    </lineage>
</organism>
<dbReference type="SUPFAM" id="SSF55874">
    <property type="entry name" value="ATPase domain of HSP90 chaperone/DNA topoisomerase II/histidine kinase"/>
    <property type="match status" value="1"/>
</dbReference>
<dbReference type="InterPro" id="IPR050267">
    <property type="entry name" value="Anti-sigma-factor_SerPK"/>
</dbReference>
<name>A0A511D9F3_9PSEU</name>
<dbReference type="InterPro" id="IPR003594">
    <property type="entry name" value="HATPase_dom"/>
</dbReference>
<evidence type="ECO:0000313" key="4">
    <source>
        <dbReference type="EMBL" id="GEL21406.1"/>
    </source>
</evidence>
<sequence>MRVETTRTAAPVRLQHACAVYSSSADLVETAAPVVADAAGRGEAVVLSVRPETEALLREAAGTARVVALGAAAPARSSGQTTAARLARELRELTSQAGAVLAVSEHDSALDGIDGRYWTELDAAVNVALTDLPVSMFCFYPELPLHSEILEGAIANHPLLFEGGRLHVNADHRPPRDVLAGMPAAPPVLLGAPDLDMVFSAWQLHEVRAAVADLAAATAFDTARSEDVVLAVNEIATNAVEHGSGEARVALWIAGDGLVAEIHDTGEALTEPLPGLRAPHPADPRGRGVWIARQLCDVLHVWRDRSGTHVRMHAVP</sequence>
<dbReference type="Pfam" id="PF14417">
    <property type="entry name" value="MEDS"/>
    <property type="match status" value="1"/>
</dbReference>
<accession>A0A511D9F3</accession>
<dbReference type="RefSeq" id="WP_186816692.1">
    <property type="nucleotide sequence ID" value="NZ_BJVJ01000002.1"/>
</dbReference>
<proteinExistence type="predicted"/>
<dbReference type="AlphaFoldDB" id="A0A511D9F3"/>
<dbReference type="InterPro" id="IPR036890">
    <property type="entry name" value="HATPase_C_sf"/>
</dbReference>
<dbReference type="CDD" id="cd16936">
    <property type="entry name" value="HATPase_RsbW-like"/>
    <property type="match status" value="1"/>
</dbReference>
<evidence type="ECO:0000259" key="2">
    <source>
        <dbReference type="Pfam" id="PF13581"/>
    </source>
</evidence>
<keyword evidence="1" id="KW-0418">Kinase</keyword>
<dbReference type="GO" id="GO:0004674">
    <property type="term" value="F:protein serine/threonine kinase activity"/>
    <property type="evidence" value="ECO:0007669"/>
    <property type="project" value="UniProtKB-KW"/>
</dbReference>
<evidence type="ECO:0000256" key="1">
    <source>
        <dbReference type="ARBA" id="ARBA00022527"/>
    </source>
</evidence>
<keyword evidence="5" id="KW-1185">Reference proteome</keyword>
<dbReference type="Proteomes" id="UP000321685">
    <property type="component" value="Unassembled WGS sequence"/>
</dbReference>
<evidence type="ECO:0000259" key="3">
    <source>
        <dbReference type="Pfam" id="PF14417"/>
    </source>
</evidence>
<protein>
    <submittedName>
        <fullName evidence="4">Anti-sigma regulatory factor</fullName>
    </submittedName>
</protein>
<dbReference type="EMBL" id="BJVJ01000002">
    <property type="protein sequence ID" value="GEL21406.1"/>
    <property type="molecule type" value="Genomic_DNA"/>
</dbReference>
<feature type="domain" description="Histidine kinase/HSP90-like ATPase" evidence="2">
    <location>
        <begin position="203"/>
        <end position="312"/>
    </location>
</feature>